<dbReference type="InterPro" id="IPR012338">
    <property type="entry name" value="Beta-lactam/transpept-like"/>
</dbReference>
<name>A0A7Y9L7T2_9ACTN</name>
<reference evidence="3 4" key="1">
    <citation type="submission" date="2020-07" db="EMBL/GenBank/DDBJ databases">
        <title>Sequencing the genomes of 1000 actinobacteria strains.</title>
        <authorList>
            <person name="Klenk H.-P."/>
        </authorList>
    </citation>
    <scope>NUCLEOTIDE SEQUENCE [LARGE SCALE GENOMIC DNA]</scope>
    <source>
        <strain evidence="3 4">DSM 22083</strain>
    </source>
</reference>
<dbReference type="InterPro" id="IPR050789">
    <property type="entry name" value="Diverse_Enzym_Activities"/>
</dbReference>
<dbReference type="RefSeq" id="WP_179749286.1">
    <property type="nucleotide sequence ID" value="NZ_JACCBU010000001.1"/>
</dbReference>
<dbReference type="GO" id="GO:0016787">
    <property type="term" value="F:hydrolase activity"/>
    <property type="evidence" value="ECO:0007669"/>
    <property type="project" value="UniProtKB-KW"/>
</dbReference>
<protein>
    <submittedName>
        <fullName evidence="3">CubicO group peptidase (Beta-lactamase class C family)</fullName>
    </submittedName>
</protein>
<evidence type="ECO:0000256" key="1">
    <source>
        <dbReference type="ARBA" id="ARBA00022801"/>
    </source>
</evidence>
<evidence type="ECO:0000259" key="2">
    <source>
        <dbReference type="Pfam" id="PF00144"/>
    </source>
</evidence>
<dbReference type="InterPro" id="IPR001466">
    <property type="entry name" value="Beta-lactam-related"/>
</dbReference>
<dbReference type="Proteomes" id="UP000569914">
    <property type="component" value="Unassembled WGS sequence"/>
</dbReference>
<dbReference type="AlphaFoldDB" id="A0A7Y9L7T2"/>
<evidence type="ECO:0000313" key="4">
    <source>
        <dbReference type="Proteomes" id="UP000569914"/>
    </source>
</evidence>
<dbReference type="Pfam" id="PF00144">
    <property type="entry name" value="Beta-lactamase"/>
    <property type="match status" value="1"/>
</dbReference>
<sequence>MAASTLSVTRTYCAEMGIDQERLDRAFGIVANAVHEGEMQTAVLAVATGSEVVRCQAFGATVVPGAGVESIYMLASISKAITATAVMTLVDDGLIALSAPVARYVPEFGAGGKDAVTVWHLLTHTSGLVDEGIPWESWRRDRVTAAQIVQSVCATRLEHPPGSRFHYYTGGFFVLAEAITRLTGMDYPDYFRQRVFDPAGMADISFNPWQEGKGQRVIPPVGLTDDGTATSAEVIRYFATLNWPGVALFATAPDLVNLGQTLLLDRTAGRSKILSPAAMELMSREQTRGIAKTEGDLVTPVRYGLTWRKGSIDGRYTLPGSADVIEHDGATGTWLWIDPAWDLVFVLLTNQNWAVMDRIQAKALATVYSAWPHSGPRSNRHAR</sequence>
<dbReference type="EMBL" id="JACCBU010000001">
    <property type="protein sequence ID" value="NYE70079.1"/>
    <property type="molecule type" value="Genomic_DNA"/>
</dbReference>
<gene>
    <name evidence="3" type="ORF">BKA15_001408</name>
</gene>
<organism evidence="3 4">
    <name type="scientific">Microlunatus parietis</name>
    <dbReference type="NCBI Taxonomy" id="682979"/>
    <lineage>
        <taxon>Bacteria</taxon>
        <taxon>Bacillati</taxon>
        <taxon>Actinomycetota</taxon>
        <taxon>Actinomycetes</taxon>
        <taxon>Propionibacteriales</taxon>
        <taxon>Propionibacteriaceae</taxon>
        <taxon>Microlunatus</taxon>
    </lineage>
</organism>
<proteinExistence type="predicted"/>
<feature type="domain" description="Beta-lactamase-related" evidence="2">
    <location>
        <begin position="30"/>
        <end position="357"/>
    </location>
</feature>
<dbReference type="Gene3D" id="3.40.710.10">
    <property type="entry name" value="DD-peptidase/beta-lactamase superfamily"/>
    <property type="match status" value="1"/>
</dbReference>
<keyword evidence="1" id="KW-0378">Hydrolase</keyword>
<dbReference type="PANTHER" id="PTHR43283:SF11">
    <property type="entry name" value="BETA-LACTAMASE-RELATED DOMAIN-CONTAINING PROTEIN"/>
    <property type="match status" value="1"/>
</dbReference>
<accession>A0A7Y9L7T2</accession>
<evidence type="ECO:0000313" key="3">
    <source>
        <dbReference type="EMBL" id="NYE70079.1"/>
    </source>
</evidence>
<dbReference type="PANTHER" id="PTHR43283">
    <property type="entry name" value="BETA-LACTAMASE-RELATED"/>
    <property type="match status" value="1"/>
</dbReference>
<dbReference type="SUPFAM" id="SSF56601">
    <property type="entry name" value="beta-lactamase/transpeptidase-like"/>
    <property type="match status" value="1"/>
</dbReference>
<comment type="caution">
    <text evidence="3">The sequence shown here is derived from an EMBL/GenBank/DDBJ whole genome shotgun (WGS) entry which is preliminary data.</text>
</comment>
<keyword evidence="4" id="KW-1185">Reference proteome</keyword>